<keyword evidence="4" id="KW-1185">Reference proteome</keyword>
<organism evidence="3 4">
    <name type="scientific">Pyxidicoccus parkwayensis</name>
    <dbReference type="NCBI Taxonomy" id="2813578"/>
    <lineage>
        <taxon>Bacteria</taxon>
        <taxon>Pseudomonadati</taxon>
        <taxon>Myxococcota</taxon>
        <taxon>Myxococcia</taxon>
        <taxon>Myxococcales</taxon>
        <taxon>Cystobacterineae</taxon>
        <taxon>Myxococcaceae</taxon>
        <taxon>Pyxidicoccus</taxon>
    </lineage>
</organism>
<protein>
    <recommendedName>
        <fullName evidence="5">Lipoprotein</fullName>
    </recommendedName>
</protein>
<feature type="signal peptide" evidence="2">
    <location>
        <begin position="1"/>
        <end position="19"/>
    </location>
</feature>
<evidence type="ECO:0000256" key="2">
    <source>
        <dbReference type="SAM" id="SignalP"/>
    </source>
</evidence>
<dbReference type="Proteomes" id="UP000662747">
    <property type="component" value="Chromosome"/>
</dbReference>
<reference evidence="3 4" key="1">
    <citation type="submission" date="2021-02" db="EMBL/GenBank/DDBJ databases">
        <title>De Novo genome assembly of isolated myxobacteria.</title>
        <authorList>
            <person name="Stevens D.C."/>
        </authorList>
    </citation>
    <scope>NUCLEOTIDE SEQUENCE [LARGE SCALE GENOMIC DNA]</scope>
    <source>
        <strain evidence="4">SCPEA02</strain>
    </source>
</reference>
<name>A0ABX7P280_9BACT</name>
<sequence length="559" mass="60896">MRRALVGLILLLAGCARNARPADGVEATSKAEAPEPETPHYEHIFMMPVERSLAEASKLLKEGGWVLQPMEDPKFLLTEWKSAQLGTKSWGYMSDGDHIRYLVAGEPLAERQSIVRIFRMRRVAFSNDAEFRYDGKTGEIVQKHLVMEQFEQLMRARGAPVTLAQQATDIAPWVELDGAIQGTRDLKLERDLTLRLESRPSLETLTGTLRLTRDDSLARDPSFYLKRWRQEVQEPCERKVAGFQSLLRPGQMVLVGEQLGTREVPATVGDMACEAAQAGLGVTVGLSIPDKEQARVDAYLASKGSPADQDALLHGDFWRKQQQDGRGSRAVMELIDRARALRAAGHKVSVVAFDTDTNNGSARDARMARTVLNAHSARPQDVFLVLAGNAHTRLVTGVDWSKDFVPMSKHLVESVRDLKILEVGYAQGRRWGCDLEPNNEMVCNVMGITPGPRVEIRPETPVGIRMLPELDDEGFHGFLDVGALTASLPAIALRGHDAPESEPGAPGAPAPGPAQMVDRPAPAMRAKPAAPANSEAPAPTQPAAPAATGTGAPAQPQKQ</sequence>
<evidence type="ECO:0000313" key="4">
    <source>
        <dbReference type="Proteomes" id="UP000662747"/>
    </source>
</evidence>
<feature type="chain" id="PRO_5046995425" description="Lipoprotein" evidence="2">
    <location>
        <begin position="20"/>
        <end position="559"/>
    </location>
</feature>
<feature type="compositionally biased region" description="Low complexity" evidence="1">
    <location>
        <begin position="520"/>
        <end position="559"/>
    </location>
</feature>
<evidence type="ECO:0008006" key="5">
    <source>
        <dbReference type="Google" id="ProtNLM"/>
    </source>
</evidence>
<feature type="region of interest" description="Disordered" evidence="1">
    <location>
        <begin position="496"/>
        <end position="559"/>
    </location>
</feature>
<gene>
    <name evidence="3" type="ORF">JY651_06040</name>
</gene>
<dbReference type="PROSITE" id="PS51257">
    <property type="entry name" value="PROKAR_LIPOPROTEIN"/>
    <property type="match status" value="1"/>
</dbReference>
<dbReference type="RefSeq" id="WP_206726073.1">
    <property type="nucleotide sequence ID" value="NZ_CP071090.1"/>
</dbReference>
<proteinExistence type="predicted"/>
<evidence type="ECO:0000256" key="1">
    <source>
        <dbReference type="SAM" id="MobiDB-lite"/>
    </source>
</evidence>
<evidence type="ECO:0000313" key="3">
    <source>
        <dbReference type="EMBL" id="QSQ24511.1"/>
    </source>
</evidence>
<keyword evidence="2" id="KW-0732">Signal</keyword>
<dbReference type="EMBL" id="CP071090">
    <property type="protein sequence ID" value="QSQ24511.1"/>
    <property type="molecule type" value="Genomic_DNA"/>
</dbReference>
<accession>A0ABX7P280</accession>